<name>A0A402ASH0_9CHLR</name>
<dbReference type="AlphaFoldDB" id="A0A402ASH0"/>
<gene>
    <name evidence="1" type="ORF">KDK_58440</name>
</gene>
<reference evidence="2" key="1">
    <citation type="submission" date="2018-12" db="EMBL/GenBank/DDBJ databases">
        <title>Tengunoibacter tsumagoiensis gen. nov., sp. nov., Dictyobacter kobayashii sp. nov., D. alpinus sp. nov., and D. joshuensis sp. nov. and description of Dictyobacteraceae fam. nov. within the order Ktedonobacterales isolated from Tengu-no-mugimeshi.</title>
        <authorList>
            <person name="Wang C.M."/>
            <person name="Zheng Y."/>
            <person name="Sakai Y."/>
            <person name="Toyoda A."/>
            <person name="Minakuchi Y."/>
            <person name="Abe K."/>
            <person name="Yokota A."/>
            <person name="Yabe S."/>
        </authorList>
    </citation>
    <scope>NUCLEOTIDE SEQUENCE [LARGE SCALE GENOMIC DNA]</scope>
    <source>
        <strain evidence="2">Uno11</strain>
    </source>
</reference>
<evidence type="ECO:0000313" key="1">
    <source>
        <dbReference type="EMBL" id="GCE22044.1"/>
    </source>
</evidence>
<dbReference type="Proteomes" id="UP000287188">
    <property type="component" value="Unassembled WGS sequence"/>
</dbReference>
<dbReference type="EMBL" id="BIFS01000002">
    <property type="protein sequence ID" value="GCE22044.1"/>
    <property type="molecule type" value="Genomic_DNA"/>
</dbReference>
<proteinExistence type="predicted"/>
<keyword evidence="2" id="KW-1185">Reference proteome</keyword>
<organism evidence="1 2">
    <name type="scientific">Dictyobacter kobayashii</name>
    <dbReference type="NCBI Taxonomy" id="2014872"/>
    <lineage>
        <taxon>Bacteria</taxon>
        <taxon>Bacillati</taxon>
        <taxon>Chloroflexota</taxon>
        <taxon>Ktedonobacteria</taxon>
        <taxon>Ktedonobacterales</taxon>
        <taxon>Dictyobacteraceae</taxon>
        <taxon>Dictyobacter</taxon>
    </lineage>
</organism>
<protein>
    <submittedName>
        <fullName evidence="1">Uncharacterized protein</fullName>
    </submittedName>
</protein>
<accession>A0A402ASH0</accession>
<comment type="caution">
    <text evidence="1">The sequence shown here is derived from an EMBL/GenBank/DDBJ whole genome shotgun (WGS) entry which is preliminary data.</text>
</comment>
<sequence length="112" mass="13169">MRAVGLQREEDTKWVTDQPEQLRSWRWKGPIEPAQELLQRWQQEGRGHQSAYETARYELAATQCHLCRRMAGRMAQRGLDAPRQCPYVPMSYLLIDPAFWAEPDANRPIFII</sequence>
<evidence type="ECO:0000313" key="2">
    <source>
        <dbReference type="Proteomes" id="UP000287188"/>
    </source>
</evidence>